<evidence type="ECO:0000256" key="13">
    <source>
        <dbReference type="HAMAP-Rule" id="MF_00409"/>
    </source>
</evidence>
<name>A0A9X1R240_9FLAO</name>
<dbReference type="HAMAP" id="MF_00409">
    <property type="entry name" value="LpxK"/>
    <property type="match status" value="1"/>
</dbReference>
<evidence type="ECO:0000313" key="15">
    <source>
        <dbReference type="Proteomes" id="UP001139462"/>
    </source>
</evidence>
<comment type="pathway">
    <text evidence="2 13">Glycolipid biosynthesis; lipid IV(A) biosynthesis; lipid IV(A) from (3R)-3-hydroxytetradecanoyl-[acyl-carrier-protein] and UDP-N-acetyl-alpha-D-glucosamine: step 6/6.</text>
</comment>
<keyword evidence="6 13" id="KW-0441">Lipid A biosynthesis</keyword>
<comment type="similarity">
    <text evidence="13">Belongs to the LpxK family.</text>
</comment>
<sequence>MKLIRKLLFPFSILYGGITAGRNFLYNKGWLKSKAYNLPVICVGNLSTGGTGKTPMIELLVSYLKENYKLAVLSRGYKRKTSGYREVLVNSKVEEVGDEPLQFKKKFPDITVAVCEDRQAGIEKLQSTSELVLLDDAFQHRKVKASLNILLTPYDSLYADDYVLPAGNLREPRSGAKRAQLIVVTKCPDNISASNIENIKRKLNPRSNQEVYFSKIGYGSEIKAANQSKPIEYLNDKKFLLVTGIANPKPLISYLKQRGLTFEEKSFPDHHNFTPSEINSLKTHKLILTTEKDFMRLASLKDVTEIYYLPIQTVIINGEDANFKNRINKSLRKFH</sequence>
<evidence type="ECO:0000313" key="14">
    <source>
        <dbReference type="EMBL" id="MCG2430901.1"/>
    </source>
</evidence>
<evidence type="ECO:0000256" key="5">
    <source>
        <dbReference type="ARBA" id="ARBA00022516"/>
    </source>
</evidence>
<evidence type="ECO:0000256" key="7">
    <source>
        <dbReference type="ARBA" id="ARBA00022679"/>
    </source>
</evidence>
<dbReference type="GO" id="GO:0009244">
    <property type="term" value="P:lipopolysaccharide core region biosynthetic process"/>
    <property type="evidence" value="ECO:0007669"/>
    <property type="project" value="TreeGrafter"/>
</dbReference>
<feature type="binding site" evidence="13">
    <location>
        <begin position="47"/>
        <end position="54"/>
    </location>
    <ligand>
        <name>ATP</name>
        <dbReference type="ChEBI" id="CHEBI:30616"/>
    </ligand>
</feature>
<keyword evidence="9 13" id="KW-0418">Kinase</keyword>
<keyword evidence="8 13" id="KW-0547">Nucleotide-binding</keyword>
<dbReference type="Pfam" id="PF02606">
    <property type="entry name" value="LpxK"/>
    <property type="match status" value="1"/>
</dbReference>
<comment type="catalytic activity">
    <reaction evidence="13">
        <text>a lipid A disaccharide + ATP = a lipid IVA + ADP + H(+)</text>
        <dbReference type="Rhea" id="RHEA:67840"/>
        <dbReference type="ChEBI" id="CHEBI:15378"/>
        <dbReference type="ChEBI" id="CHEBI:30616"/>
        <dbReference type="ChEBI" id="CHEBI:176343"/>
        <dbReference type="ChEBI" id="CHEBI:176425"/>
        <dbReference type="ChEBI" id="CHEBI:456216"/>
        <dbReference type="EC" id="2.7.1.130"/>
    </reaction>
</comment>
<keyword evidence="11 13" id="KW-0443">Lipid metabolism</keyword>
<dbReference type="GO" id="GO:0009245">
    <property type="term" value="P:lipid A biosynthetic process"/>
    <property type="evidence" value="ECO:0007669"/>
    <property type="project" value="UniProtKB-UniRule"/>
</dbReference>
<comment type="function">
    <text evidence="1 13">Transfers the gamma-phosphate of ATP to the 4'-position of a tetraacyldisaccharide 1-phosphate intermediate (termed DS-1-P) to form tetraacyldisaccharide 1,4'-bis-phosphate (lipid IVA).</text>
</comment>
<dbReference type="InterPro" id="IPR003758">
    <property type="entry name" value="LpxK"/>
</dbReference>
<proteinExistence type="inferred from homology"/>
<evidence type="ECO:0000256" key="12">
    <source>
        <dbReference type="ARBA" id="ARBA00029757"/>
    </source>
</evidence>
<evidence type="ECO:0000256" key="10">
    <source>
        <dbReference type="ARBA" id="ARBA00022840"/>
    </source>
</evidence>
<evidence type="ECO:0000256" key="11">
    <source>
        <dbReference type="ARBA" id="ARBA00023098"/>
    </source>
</evidence>
<evidence type="ECO:0000256" key="6">
    <source>
        <dbReference type="ARBA" id="ARBA00022556"/>
    </source>
</evidence>
<dbReference type="RefSeq" id="WP_237608061.1">
    <property type="nucleotide sequence ID" value="NZ_JAIRBB010000004.1"/>
</dbReference>
<evidence type="ECO:0000256" key="2">
    <source>
        <dbReference type="ARBA" id="ARBA00004870"/>
    </source>
</evidence>
<evidence type="ECO:0000256" key="3">
    <source>
        <dbReference type="ARBA" id="ARBA00012071"/>
    </source>
</evidence>
<keyword evidence="15" id="KW-1185">Reference proteome</keyword>
<dbReference type="SUPFAM" id="SSF52540">
    <property type="entry name" value="P-loop containing nucleoside triphosphate hydrolases"/>
    <property type="match status" value="1"/>
</dbReference>
<keyword evidence="5 13" id="KW-0444">Lipid biosynthesis</keyword>
<dbReference type="GO" id="GO:0009029">
    <property type="term" value="F:lipid-A 4'-kinase activity"/>
    <property type="evidence" value="ECO:0007669"/>
    <property type="project" value="UniProtKB-UniRule"/>
</dbReference>
<gene>
    <name evidence="13 14" type="primary">lpxK</name>
    <name evidence="14" type="ORF">K8344_07195</name>
</gene>
<evidence type="ECO:0000256" key="4">
    <source>
        <dbReference type="ARBA" id="ARBA00016436"/>
    </source>
</evidence>
<protein>
    <recommendedName>
        <fullName evidence="4 13">Tetraacyldisaccharide 4'-kinase</fullName>
        <ecNumber evidence="3 13">2.7.1.130</ecNumber>
    </recommendedName>
    <alternativeName>
        <fullName evidence="12 13">Lipid A 4'-kinase</fullName>
    </alternativeName>
</protein>
<evidence type="ECO:0000256" key="9">
    <source>
        <dbReference type="ARBA" id="ARBA00022777"/>
    </source>
</evidence>
<dbReference type="EMBL" id="JAIRBB010000004">
    <property type="protein sequence ID" value="MCG2430901.1"/>
    <property type="molecule type" value="Genomic_DNA"/>
</dbReference>
<accession>A0A9X1R240</accession>
<dbReference type="Proteomes" id="UP001139462">
    <property type="component" value="Unassembled WGS sequence"/>
</dbReference>
<keyword evidence="10 13" id="KW-0067">ATP-binding</keyword>
<dbReference type="GO" id="GO:0005524">
    <property type="term" value="F:ATP binding"/>
    <property type="evidence" value="ECO:0007669"/>
    <property type="project" value="UniProtKB-UniRule"/>
</dbReference>
<dbReference type="NCBIfam" id="TIGR00682">
    <property type="entry name" value="lpxK"/>
    <property type="match status" value="1"/>
</dbReference>
<keyword evidence="7 13" id="KW-0808">Transferase</keyword>
<dbReference type="EC" id="2.7.1.130" evidence="3 13"/>
<dbReference type="AlphaFoldDB" id="A0A9X1R240"/>
<evidence type="ECO:0000256" key="8">
    <source>
        <dbReference type="ARBA" id="ARBA00022741"/>
    </source>
</evidence>
<dbReference type="PANTHER" id="PTHR42724:SF1">
    <property type="entry name" value="TETRAACYLDISACCHARIDE 4'-KINASE, MITOCHONDRIAL-RELATED"/>
    <property type="match status" value="1"/>
</dbReference>
<organism evidence="14 15">
    <name type="scientific">Aequorivita xiaoshiensis</name>
    <dbReference type="NCBI Taxonomy" id="2874476"/>
    <lineage>
        <taxon>Bacteria</taxon>
        <taxon>Pseudomonadati</taxon>
        <taxon>Bacteroidota</taxon>
        <taxon>Flavobacteriia</taxon>
        <taxon>Flavobacteriales</taxon>
        <taxon>Flavobacteriaceae</taxon>
        <taxon>Aequorivita</taxon>
    </lineage>
</organism>
<evidence type="ECO:0000256" key="1">
    <source>
        <dbReference type="ARBA" id="ARBA00002274"/>
    </source>
</evidence>
<comment type="caution">
    <text evidence="14">The sequence shown here is derived from an EMBL/GenBank/DDBJ whole genome shotgun (WGS) entry which is preliminary data.</text>
</comment>
<reference evidence="14" key="1">
    <citation type="submission" date="2021-09" db="EMBL/GenBank/DDBJ databases">
        <title>Genome of Aequorivita sp. strain F64183.</title>
        <authorList>
            <person name="Wang Y."/>
        </authorList>
    </citation>
    <scope>NUCLEOTIDE SEQUENCE</scope>
    <source>
        <strain evidence="14">F64183</strain>
    </source>
</reference>
<dbReference type="InterPro" id="IPR027417">
    <property type="entry name" value="P-loop_NTPase"/>
</dbReference>
<dbReference type="PANTHER" id="PTHR42724">
    <property type="entry name" value="TETRAACYLDISACCHARIDE 4'-KINASE"/>
    <property type="match status" value="1"/>
</dbReference>
<dbReference type="GO" id="GO:0005886">
    <property type="term" value="C:plasma membrane"/>
    <property type="evidence" value="ECO:0007669"/>
    <property type="project" value="TreeGrafter"/>
</dbReference>